<protein>
    <submittedName>
        <fullName evidence="3">ATPase</fullName>
    </submittedName>
</protein>
<evidence type="ECO:0000313" key="4">
    <source>
        <dbReference type="Proteomes" id="UP000240739"/>
    </source>
</evidence>
<dbReference type="SUPFAM" id="SSF53067">
    <property type="entry name" value="Actin-like ATPase domain"/>
    <property type="match status" value="2"/>
</dbReference>
<dbReference type="InterPro" id="IPR052519">
    <property type="entry name" value="Euk-type_GlcNAc_Kinase"/>
</dbReference>
<name>A0A2T4UKW9_9ACTN</name>
<feature type="domain" description="ATPase BadF/BadG/BcrA/BcrD type" evidence="2">
    <location>
        <begin position="65"/>
        <end position="349"/>
    </location>
</feature>
<dbReference type="Gene3D" id="3.30.420.40">
    <property type="match status" value="2"/>
</dbReference>
<organism evidence="3 4">
    <name type="scientific">Paraconexibacter algicola</name>
    <dbReference type="NCBI Taxonomy" id="2133960"/>
    <lineage>
        <taxon>Bacteria</taxon>
        <taxon>Bacillati</taxon>
        <taxon>Actinomycetota</taxon>
        <taxon>Thermoleophilia</taxon>
        <taxon>Solirubrobacterales</taxon>
        <taxon>Paraconexibacteraceae</taxon>
        <taxon>Paraconexibacter</taxon>
    </lineage>
</organism>
<comment type="caution">
    <text evidence="3">The sequence shown here is derived from an EMBL/GenBank/DDBJ whole genome shotgun (WGS) entry which is preliminary data.</text>
</comment>
<gene>
    <name evidence="3" type="ORF">C7Y72_09430</name>
</gene>
<dbReference type="Proteomes" id="UP000240739">
    <property type="component" value="Unassembled WGS sequence"/>
</dbReference>
<dbReference type="AlphaFoldDB" id="A0A2T4UKW9"/>
<accession>A0A2T4UKW9</accession>
<feature type="compositionally biased region" description="Low complexity" evidence="1">
    <location>
        <begin position="22"/>
        <end position="32"/>
    </location>
</feature>
<proteinExistence type="predicted"/>
<dbReference type="EMBL" id="PYYB01000001">
    <property type="protein sequence ID" value="PTL59855.1"/>
    <property type="molecule type" value="Genomic_DNA"/>
</dbReference>
<sequence length="376" mass="36534">MSVHPAGGPGGRGQARGGRAPGAGNAARASAPGAVGRVRRVTVVIDLPAAITRRATSGPQDGLVVGVDAGGTKTLAAALDLATGAVTTGRSGPANPDAIGLDDAVAAITEAVGEATGDREDVRAVLVAGAGTDAATLGEAVVRALPSAVFVNDVVAAWAAVAAGEPAIAVISGTGSNALGVDGEHRARRAGGWGHVFGDEGSGHWLGREAVGAAIRAYDGRDAPTLLGTLLCEETGAASAADAVIGLYADGAGKTRVAALAPIVSRAAAQGDAAATALLARGGEALADHVVAIADALELGADAVLPIGLTGSTWKAGGALTARFAEVVAQRLPGAEIRRVQTPPVVGSLALALHACERSDAIEALLPDAAAALADA</sequence>
<dbReference type="InterPro" id="IPR043129">
    <property type="entry name" value="ATPase_NBD"/>
</dbReference>
<feature type="region of interest" description="Disordered" evidence="1">
    <location>
        <begin position="1"/>
        <end position="32"/>
    </location>
</feature>
<evidence type="ECO:0000256" key="1">
    <source>
        <dbReference type="SAM" id="MobiDB-lite"/>
    </source>
</evidence>
<dbReference type="Pfam" id="PF01869">
    <property type="entry name" value="BcrAD_BadFG"/>
    <property type="match status" value="1"/>
</dbReference>
<dbReference type="PANTHER" id="PTHR43190:SF3">
    <property type="entry name" value="N-ACETYL-D-GLUCOSAMINE KINASE"/>
    <property type="match status" value="1"/>
</dbReference>
<evidence type="ECO:0000313" key="3">
    <source>
        <dbReference type="EMBL" id="PTL59855.1"/>
    </source>
</evidence>
<keyword evidence="4" id="KW-1185">Reference proteome</keyword>
<dbReference type="CDD" id="cd24007">
    <property type="entry name" value="ASKHA_NBD_eukNAGK-like"/>
    <property type="match status" value="1"/>
</dbReference>
<dbReference type="InterPro" id="IPR002731">
    <property type="entry name" value="ATPase_BadF"/>
</dbReference>
<evidence type="ECO:0000259" key="2">
    <source>
        <dbReference type="Pfam" id="PF01869"/>
    </source>
</evidence>
<dbReference type="PANTHER" id="PTHR43190">
    <property type="entry name" value="N-ACETYL-D-GLUCOSAMINE KINASE"/>
    <property type="match status" value="1"/>
</dbReference>
<feature type="compositionally biased region" description="Gly residues" evidence="1">
    <location>
        <begin position="7"/>
        <end position="21"/>
    </location>
</feature>
<reference evidence="3 4" key="1">
    <citation type="submission" date="2018-03" db="EMBL/GenBank/DDBJ databases">
        <title>Aquarubrobacter algicola gen. nov., sp. nov., a novel actinobacterium isolated from shallow eutrophic lake during the end of cyanobacterial harmful algal blooms.</title>
        <authorList>
            <person name="Chun S.J."/>
        </authorList>
    </citation>
    <scope>NUCLEOTIDE SEQUENCE [LARGE SCALE GENOMIC DNA]</scope>
    <source>
        <strain evidence="3 4">Seoho-28</strain>
    </source>
</reference>